<sequence>MWEIDSIGVRNSDENQLNQEEILTMSKLVLQPTREQNILDLVFITAPELVKDLEICQPVGGSDHCSIEFNLKLKFQRPKHWLSLREDFCNLQWDCSYLMESVDDAVERNIPSKQPKPQRNAPWLKADLRKLIRRKRRLWKQAKSSGDPANGPTPKNSGLLSKRAQAIVAWRAASSTRDKEHIHHSIKLTFSTVSSSLFTSRSQKQ</sequence>
<comment type="caution">
    <text evidence="2">The sequence shown here is derived from an EMBL/GenBank/DDBJ whole genome shotgun (WGS) entry which is preliminary data.</text>
</comment>
<keyword evidence="3" id="KW-1185">Reference proteome</keyword>
<feature type="non-terminal residue" evidence="2">
    <location>
        <position position="205"/>
    </location>
</feature>
<accession>A0A3M6UIW4</accession>
<gene>
    <name evidence="2" type="ORF">pdam_00000414</name>
</gene>
<dbReference type="Proteomes" id="UP000275408">
    <property type="component" value="Unassembled WGS sequence"/>
</dbReference>
<protein>
    <recommendedName>
        <fullName evidence="4">Endonuclease/exonuclease/phosphatase domain-containing protein</fullName>
    </recommendedName>
</protein>
<dbReference type="PANTHER" id="PTHR47510">
    <property type="entry name" value="REVERSE TRANSCRIPTASE DOMAIN-CONTAINING PROTEIN"/>
    <property type="match status" value="1"/>
</dbReference>
<dbReference type="EMBL" id="RCHS01001413">
    <property type="protein sequence ID" value="RMX53633.1"/>
    <property type="molecule type" value="Genomic_DNA"/>
</dbReference>
<proteinExistence type="predicted"/>
<evidence type="ECO:0000313" key="3">
    <source>
        <dbReference type="Proteomes" id="UP000275408"/>
    </source>
</evidence>
<evidence type="ECO:0008006" key="4">
    <source>
        <dbReference type="Google" id="ProtNLM"/>
    </source>
</evidence>
<dbReference type="PANTHER" id="PTHR47510:SF3">
    <property type="entry name" value="ENDO_EXONUCLEASE_PHOSPHATASE DOMAIN-CONTAINING PROTEIN"/>
    <property type="match status" value="1"/>
</dbReference>
<name>A0A3M6UIW4_POCDA</name>
<dbReference type="AlphaFoldDB" id="A0A3M6UIW4"/>
<evidence type="ECO:0000313" key="2">
    <source>
        <dbReference type="EMBL" id="RMX53633.1"/>
    </source>
</evidence>
<reference evidence="2 3" key="1">
    <citation type="journal article" date="2018" name="Sci. Rep.">
        <title>Comparative analysis of the Pocillopora damicornis genome highlights role of immune system in coral evolution.</title>
        <authorList>
            <person name="Cunning R."/>
            <person name="Bay R.A."/>
            <person name="Gillette P."/>
            <person name="Baker A.C."/>
            <person name="Traylor-Knowles N."/>
        </authorList>
    </citation>
    <scope>NUCLEOTIDE SEQUENCE [LARGE SCALE GENOMIC DNA]</scope>
    <source>
        <strain evidence="2">RSMAS</strain>
        <tissue evidence="2">Whole animal</tissue>
    </source>
</reference>
<evidence type="ECO:0000256" key="1">
    <source>
        <dbReference type="SAM" id="MobiDB-lite"/>
    </source>
</evidence>
<organism evidence="2 3">
    <name type="scientific">Pocillopora damicornis</name>
    <name type="common">Cauliflower coral</name>
    <name type="synonym">Millepora damicornis</name>
    <dbReference type="NCBI Taxonomy" id="46731"/>
    <lineage>
        <taxon>Eukaryota</taxon>
        <taxon>Metazoa</taxon>
        <taxon>Cnidaria</taxon>
        <taxon>Anthozoa</taxon>
        <taxon>Hexacorallia</taxon>
        <taxon>Scleractinia</taxon>
        <taxon>Astrocoeniina</taxon>
        <taxon>Pocilloporidae</taxon>
        <taxon>Pocillopora</taxon>
    </lineage>
</organism>
<feature type="region of interest" description="Disordered" evidence="1">
    <location>
        <begin position="139"/>
        <end position="158"/>
    </location>
</feature>